<dbReference type="SUPFAM" id="SSF56784">
    <property type="entry name" value="HAD-like"/>
    <property type="match status" value="1"/>
</dbReference>
<evidence type="ECO:0000256" key="6">
    <source>
        <dbReference type="ARBA" id="ARBA00022801"/>
    </source>
</evidence>
<evidence type="ECO:0000256" key="11">
    <source>
        <dbReference type="SAM" id="SignalP"/>
    </source>
</evidence>
<evidence type="ECO:0000256" key="1">
    <source>
        <dbReference type="ARBA" id="ARBA00001946"/>
    </source>
</evidence>
<dbReference type="GO" id="GO:0036424">
    <property type="term" value="F:L-phosphoserine phosphatase activity"/>
    <property type="evidence" value="ECO:0007669"/>
    <property type="project" value="TreeGrafter"/>
</dbReference>
<dbReference type="InterPro" id="IPR050582">
    <property type="entry name" value="HAD-like_SerB"/>
</dbReference>
<evidence type="ECO:0000256" key="2">
    <source>
        <dbReference type="ARBA" id="ARBA00005135"/>
    </source>
</evidence>
<keyword evidence="5" id="KW-0479">Metal-binding</keyword>
<keyword evidence="11" id="KW-0732">Signal</keyword>
<evidence type="ECO:0000256" key="10">
    <source>
        <dbReference type="ARBA" id="ARBA00048523"/>
    </source>
</evidence>
<dbReference type="EC" id="3.1.3.3" evidence="3"/>
<evidence type="ECO:0000256" key="3">
    <source>
        <dbReference type="ARBA" id="ARBA00012640"/>
    </source>
</evidence>
<name>A0A3G4VD44_9VIBR</name>
<feature type="signal peptide" evidence="11">
    <location>
        <begin position="1"/>
        <end position="20"/>
    </location>
</feature>
<dbReference type="AlphaFoldDB" id="A0A3G4VD44"/>
<dbReference type="GO" id="GO:0000287">
    <property type="term" value="F:magnesium ion binding"/>
    <property type="evidence" value="ECO:0007669"/>
    <property type="project" value="TreeGrafter"/>
</dbReference>
<comment type="cofactor">
    <cofactor evidence="1">
        <name>Mg(2+)</name>
        <dbReference type="ChEBI" id="CHEBI:18420"/>
    </cofactor>
</comment>
<evidence type="ECO:0000256" key="9">
    <source>
        <dbReference type="ARBA" id="ARBA00048138"/>
    </source>
</evidence>
<dbReference type="RefSeq" id="WP_124941007.1">
    <property type="nucleotide sequence ID" value="NZ_CP033577.1"/>
</dbReference>
<evidence type="ECO:0000256" key="5">
    <source>
        <dbReference type="ARBA" id="ARBA00022723"/>
    </source>
</evidence>
<reference evidence="12 13" key="1">
    <citation type="submission" date="2018-11" db="EMBL/GenBank/DDBJ databases">
        <title>Complete Genome Sequence of Vbrio mediterranei 117-T6: a Potential Pathogen Bacteria Isolated from the Conchocelis of Pyropia.</title>
        <authorList>
            <person name="Liu Q."/>
        </authorList>
    </citation>
    <scope>NUCLEOTIDE SEQUENCE [LARGE SCALE GENOMIC DNA]</scope>
    <source>
        <strain evidence="12 13">117-T6</strain>
    </source>
</reference>
<evidence type="ECO:0000256" key="7">
    <source>
        <dbReference type="ARBA" id="ARBA00022842"/>
    </source>
</evidence>
<dbReference type="GO" id="GO:0006564">
    <property type="term" value="P:L-serine biosynthetic process"/>
    <property type="evidence" value="ECO:0007669"/>
    <property type="project" value="UniProtKB-KW"/>
</dbReference>
<organism evidence="12 13">
    <name type="scientific">Vibrio mediterranei</name>
    <dbReference type="NCBI Taxonomy" id="689"/>
    <lineage>
        <taxon>Bacteria</taxon>
        <taxon>Pseudomonadati</taxon>
        <taxon>Pseudomonadota</taxon>
        <taxon>Gammaproteobacteria</taxon>
        <taxon>Vibrionales</taxon>
        <taxon>Vibrionaceae</taxon>
        <taxon>Vibrio</taxon>
    </lineage>
</organism>
<comment type="pathway">
    <text evidence="2">Amino-acid biosynthesis; L-serine biosynthesis; L-serine from 3-phospho-D-glycerate: step 3/3.</text>
</comment>
<gene>
    <name evidence="12" type="ORF">ECB94_16110</name>
</gene>
<protein>
    <recommendedName>
        <fullName evidence="3">phosphoserine phosphatase</fullName>
        <ecNumber evidence="3">3.1.3.3</ecNumber>
    </recommendedName>
</protein>
<dbReference type="PANTHER" id="PTHR43344:SF2">
    <property type="entry name" value="PHOSPHOSERINE PHOSPHATASE"/>
    <property type="match status" value="1"/>
</dbReference>
<keyword evidence="6 12" id="KW-0378">Hydrolase</keyword>
<keyword evidence="8" id="KW-0718">Serine biosynthesis</keyword>
<proteinExistence type="predicted"/>
<dbReference type="Pfam" id="PF12710">
    <property type="entry name" value="HAD"/>
    <property type="match status" value="1"/>
</dbReference>
<dbReference type="PANTHER" id="PTHR43344">
    <property type="entry name" value="PHOSPHOSERINE PHOSPHATASE"/>
    <property type="match status" value="1"/>
</dbReference>
<dbReference type="EMBL" id="CP033577">
    <property type="protein sequence ID" value="AYV22680.1"/>
    <property type="molecule type" value="Genomic_DNA"/>
</dbReference>
<dbReference type="Gene3D" id="3.40.50.1000">
    <property type="entry name" value="HAD superfamily/HAD-like"/>
    <property type="match status" value="1"/>
</dbReference>
<keyword evidence="4" id="KW-0028">Amino-acid biosynthesis</keyword>
<comment type="catalytic activity">
    <reaction evidence="10">
        <text>O-phospho-D-serine + H2O = D-serine + phosphate</text>
        <dbReference type="Rhea" id="RHEA:24873"/>
        <dbReference type="ChEBI" id="CHEBI:15377"/>
        <dbReference type="ChEBI" id="CHEBI:35247"/>
        <dbReference type="ChEBI" id="CHEBI:43474"/>
        <dbReference type="ChEBI" id="CHEBI:58680"/>
        <dbReference type="EC" id="3.1.3.3"/>
    </reaction>
</comment>
<evidence type="ECO:0000256" key="4">
    <source>
        <dbReference type="ARBA" id="ARBA00022605"/>
    </source>
</evidence>
<feature type="chain" id="PRO_5018058780" description="phosphoserine phosphatase" evidence="11">
    <location>
        <begin position="21"/>
        <end position="327"/>
    </location>
</feature>
<evidence type="ECO:0000313" key="13">
    <source>
        <dbReference type="Proteomes" id="UP000279760"/>
    </source>
</evidence>
<keyword evidence="7" id="KW-0460">Magnesium</keyword>
<dbReference type="InterPro" id="IPR036412">
    <property type="entry name" value="HAD-like_sf"/>
</dbReference>
<sequence>MKMHFKSLVCLAVLSTPVFAAQHPDPLPSWNDGATKSAIVEFVETVTTKGSDNYVPVEDRIAVFDNDGTLWAEKPMYFQLFFTLDRIKELAPKHPEWKTEEPFASVLKGDIKAALSHGEEGLLKMVMATHAGMNSVEFEEMVQAWVKNAKHPITKRPLTEMIYQPMLEVLDFLRDNDFKTYIVSGGGADFMRPWTEEVYGISPEYVIGSEIETEFAYTSNGIEIQRLPNVAHINDKAGKVIGIHKRLGRQPIAAFGNSDGDLQMIQWTTQQEGVTFGLYVHHTDEGREWKYDRNSSVGRLDKGLDEAKKEGWTIADMKNDWKVIYPN</sequence>
<dbReference type="InterPro" id="IPR023214">
    <property type="entry name" value="HAD_sf"/>
</dbReference>
<accession>A0A3G4VD44</accession>
<dbReference type="GO" id="GO:0005737">
    <property type="term" value="C:cytoplasm"/>
    <property type="evidence" value="ECO:0007669"/>
    <property type="project" value="TreeGrafter"/>
</dbReference>
<evidence type="ECO:0000313" key="12">
    <source>
        <dbReference type="EMBL" id="AYV22680.1"/>
    </source>
</evidence>
<comment type="catalytic activity">
    <reaction evidence="9">
        <text>O-phospho-L-serine + H2O = L-serine + phosphate</text>
        <dbReference type="Rhea" id="RHEA:21208"/>
        <dbReference type="ChEBI" id="CHEBI:15377"/>
        <dbReference type="ChEBI" id="CHEBI:33384"/>
        <dbReference type="ChEBI" id="CHEBI:43474"/>
        <dbReference type="ChEBI" id="CHEBI:57524"/>
        <dbReference type="EC" id="3.1.3.3"/>
    </reaction>
</comment>
<evidence type="ECO:0000256" key="8">
    <source>
        <dbReference type="ARBA" id="ARBA00023299"/>
    </source>
</evidence>
<dbReference type="Proteomes" id="UP000279760">
    <property type="component" value="Chromosome 1"/>
</dbReference>